<accession>A0A4R8GYD0</accession>
<keyword evidence="1" id="KW-0812">Transmembrane</keyword>
<gene>
    <name evidence="2" type="ORF">C7959_11216</name>
</gene>
<dbReference type="EMBL" id="SOEG01000012">
    <property type="protein sequence ID" value="TDX51516.1"/>
    <property type="molecule type" value="Genomic_DNA"/>
</dbReference>
<evidence type="ECO:0008006" key="4">
    <source>
        <dbReference type="Google" id="ProtNLM"/>
    </source>
</evidence>
<keyword evidence="1" id="KW-0472">Membrane</keyword>
<feature type="transmembrane region" description="Helical" evidence="1">
    <location>
        <begin position="78"/>
        <end position="99"/>
    </location>
</feature>
<organism evidence="2 3">
    <name type="scientific">Orenia marismortui</name>
    <dbReference type="NCBI Taxonomy" id="46469"/>
    <lineage>
        <taxon>Bacteria</taxon>
        <taxon>Bacillati</taxon>
        <taxon>Bacillota</taxon>
        <taxon>Clostridia</taxon>
        <taxon>Halanaerobiales</taxon>
        <taxon>Halobacteroidaceae</taxon>
        <taxon>Orenia</taxon>
    </lineage>
</organism>
<feature type="transmembrane region" description="Helical" evidence="1">
    <location>
        <begin position="141"/>
        <end position="162"/>
    </location>
</feature>
<evidence type="ECO:0000313" key="2">
    <source>
        <dbReference type="EMBL" id="TDX51516.1"/>
    </source>
</evidence>
<reference evidence="2 3" key="1">
    <citation type="submission" date="2019-03" db="EMBL/GenBank/DDBJ databases">
        <title>Subsurface microbial communities from deep shales in Ohio and West Virginia, USA.</title>
        <authorList>
            <person name="Wrighton K."/>
        </authorList>
    </citation>
    <scope>NUCLEOTIDE SEQUENCE [LARGE SCALE GENOMIC DNA]</scope>
    <source>
        <strain evidence="2 3">MSL 6dP</strain>
    </source>
</reference>
<comment type="caution">
    <text evidence="2">The sequence shown here is derived from an EMBL/GenBank/DDBJ whole genome shotgun (WGS) entry which is preliminary data.</text>
</comment>
<sequence length="167" mass="19591">MFNENMIKLLTSGFCFIILVLLWNAFLANKLPEPFNTDLFDKSIPNYVLYGETIFRILVFFLPILIKVGLKKDINKIGLVVYIMGVIIYFISWLLLIYFPNSSWSTNLIGFMAPAYTPILWLIGLALLGEKLFLNLDYKPWVYIVISVFFVLIHSYHTYLAYNNYYR</sequence>
<feature type="transmembrane region" description="Helical" evidence="1">
    <location>
        <begin position="7"/>
        <end position="27"/>
    </location>
</feature>
<proteinExistence type="predicted"/>
<dbReference type="Proteomes" id="UP000295832">
    <property type="component" value="Unassembled WGS sequence"/>
</dbReference>
<dbReference type="AlphaFoldDB" id="A0A4R8GYD0"/>
<keyword evidence="1" id="KW-1133">Transmembrane helix</keyword>
<evidence type="ECO:0000256" key="1">
    <source>
        <dbReference type="SAM" id="Phobius"/>
    </source>
</evidence>
<dbReference type="RefSeq" id="WP_134116582.1">
    <property type="nucleotide sequence ID" value="NZ_SOEG01000012.1"/>
</dbReference>
<name>A0A4R8GYD0_9FIRM</name>
<keyword evidence="3" id="KW-1185">Reference proteome</keyword>
<feature type="transmembrane region" description="Helical" evidence="1">
    <location>
        <begin position="111"/>
        <end position="129"/>
    </location>
</feature>
<feature type="transmembrane region" description="Helical" evidence="1">
    <location>
        <begin position="47"/>
        <end position="66"/>
    </location>
</feature>
<dbReference type="STRING" id="926561.GCA_000379025_00132"/>
<protein>
    <recommendedName>
        <fullName evidence="4">TspO/MBR related protein</fullName>
    </recommendedName>
</protein>
<evidence type="ECO:0000313" key="3">
    <source>
        <dbReference type="Proteomes" id="UP000295832"/>
    </source>
</evidence>